<dbReference type="SUPFAM" id="SSF49599">
    <property type="entry name" value="TRAF domain-like"/>
    <property type="match status" value="1"/>
</dbReference>
<comment type="caution">
    <text evidence="7">The sequence shown here is derived from an EMBL/GenBank/DDBJ whole genome shotgun (WGS) entry which is preliminary data.</text>
</comment>
<feature type="domain" description="TRAF-type" evidence="6">
    <location>
        <begin position="218"/>
        <end position="274"/>
    </location>
</feature>
<evidence type="ECO:0000256" key="2">
    <source>
        <dbReference type="ARBA" id="ARBA00022771"/>
    </source>
</evidence>
<evidence type="ECO:0000256" key="5">
    <source>
        <dbReference type="SAM" id="MobiDB-lite"/>
    </source>
</evidence>
<dbReference type="InterPro" id="IPR013083">
    <property type="entry name" value="Znf_RING/FYVE/PHD"/>
</dbReference>
<dbReference type="Gene3D" id="3.30.40.10">
    <property type="entry name" value="Zinc/RING finger domain, C3HC4 (zinc finger)"/>
    <property type="match status" value="1"/>
</dbReference>
<feature type="zinc finger region" description="TRAF-type" evidence="4">
    <location>
        <begin position="218"/>
        <end position="274"/>
    </location>
</feature>
<dbReference type="AlphaFoldDB" id="A0AAW1J3S0"/>
<protein>
    <recommendedName>
        <fullName evidence="6">TRAF-type domain-containing protein</fullName>
    </recommendedName>
</protein>
<evidence type="ECO:0000256" key="4">
    <source>
        <dbReference type="PROSITE-ProRule" id="PRU00207"/>
    </source>
</evidence>
<name>A0AAW1J3S0_SAPOF</name>
<dbReference type="PANTHER" id="PTHR10131">
    <property type="entry name" value="TNF RECEPTOR ASSOCIATED FACTOR"/>
    <property type="match status" value="1"/>
</dbReference>
<feature type="region of interest" description="Disordered" evidence="5">
    <location>
        <begin position="352"/>
        <end position="409"/>
    </location>
</feature>
<dbReference type="EMBL" id="JBDFQZ010000008">
    <property type="protein sequence ID" value="KAK9697349.1"/>
    <property type="molecule type" value="Genomic_DNA"/>
</dbReference>
<evidence type="ECO:0000256" key="3">
    <source>
        <dbReference type="ARBA" id="ARBA00022833"/>
    </source>
</evidence>
<evidence type="ECO:0000313" key="8">
    <source>
        <dbReference type="Proteomes" id="UP001443914"/>
    </source>
</evidence>
<keyword evidence="1 4" id="KW-0479">Metal-binding</keyword>
<evidence type="ECO:0000313" key="7">
    <source>
        <dbReference type="EMBL" id="KAK9697351.1"/>
    </source>
</evidence>
<feature type="compositionally biased region" description="Basic and acidic residues" evidence="5">
    <location>
        <begin position="391"/>
        <end position="409"/>
    </location>
</feature>
<dbReference type="EMBL" id="JBDFQZ010000008">
    <property type="protein sequence ID" value="KAK9697351.1"/>
    <property type="molecule type" value="Genomic_DNA"/>
</dbReference>
<gene>
    <name evidence="7" type="ORF">RND81_08G031800</name>
</gene>
<dbReference type="InterPro" id="IPR001293">
    <property type="entry name" value="Znf_TRAF"/>
</dbReference>
<keyword evidence="2 4" id="KW-0863">Zinc-finger</keyword>
<organism evidence="7 8">
    <name type="scientific">Saponaria officinalis</name>
    <name type="common">Common soapwort</name>
    <name type="synonym">Lychnis saponaria</name>
    <dbReference type="NCBI Taxonomy" id="3572"/>
    <lineage>
        <taxon>Eukaryota</taxon>
        <taxon>Viridiplantae</taxon>
        <taxon>Streptophyta</taxon>
        <taxon>Embryophyta</taxon>
        <taxon>Tracheophyta</taxon>
        <taxon>Spermatophyta</taxon>
        <taxon>Magnoliopsida</taxon>
        <taxon>eudicotyledons</taxon>
        <taxon>Gunneridae</taxon>
        <taxon>Pentapetalae</taxon>
        <taxon>Caryophyllales</taxon>
        <taxon>Caryophyllaceae</taxon>
        <taxon>Caryophylleae</taxon>
        <taxon>Saponaria</taxon>
    </lineage>
</organism>
<dbReference type="GO" id="GO:0008270">
    <property type="term" value="F:zinc ion binding"/>
    <property type="evidence" value="ECO:0007669"/>
    <property type="project" value="UniProtKB-KW"/>
</dbReference>
<keyword evidence="3 4" id="KW-0862">Zinc</keyword>
<keyword evidence="8" id="KW-1185">Reference proteome</keyword>
<dbReference type="EMBL" id="JBDFQZ010000008">
    <property type="protein sequence ID" value="KAK9697350.1"/>
    <property type="molecule type" value="Genomic_DNA"/>
</dbReference>
<sequence length="409" mass="46665">METDASFTEVDLQPEKIEDVKDEGEKFHCDLCDKEMVHKIALILLEGLSTACVDNTTGDIFRSPGTVAAEIRKEMLEYLNNRTHFFVAESLILDGNLEEEISDQPSDLISDFIEDFTGFKRNLLSRVSGWLLSELRDERIDDFVQEMELNSFWLLDRREAVAQKLLKNVDFKNEFHCKMKFKSEAELERHRLQCGFRTVLCENEGCNATYSAAHTEKHDSVCPFKLLPCEQKCPQTLLRQEMDKHCITVCPMKPVNCPFYSIGCKATVPYCNIKQHITDDVRFHLRFALMYLHKGALAEDLRSRAEQIEQECIDRLVGIQSVRNFTNTVKDLDSKFGPFKVIKKQEITGDVTQNSESEKLVSQDSSAGNPKKSESREPSVELQKSGPPESVGKDAERSEEKKLDSGENS</sequence>
<reference evidence="7 8" key="1">
    <citation type="submission" date="2024-03" db="EMBL/GenBank/DDBJ databases">
        <title>WGS assembly of Saponaria officinalis var. Norfolk2.</title>
        <authorList>
            <person name="Jenkins J."/>
            <person name="Shu S."/>
            <person name="Grimwood J."/>
            <person name="Barry K."/>
            <person name="Goodstein D."/>
            <person name="Schmutz J."/>
            <person name="Leebens-Mack J."/>
            <person name="Osbourn A."/>
        </authorList>
    </citation>
    <scope>NUCLEOTIDE SEQUENCE [LARGE SCALE GENOMIC DNA]</scope>
    <source>
        <strain evidence="8">cv. Norfolk2</strain>
        <strain evidence="7">JIC</strain>
        <tissue evidence="7">Leaf</tissue>
    </source>
</reference>
<dbReference type="Pfam" id="PF02176">
    <property type="entry name" value="zf-TRAF"/>
    <property type="match status" value="1"/>
</dbReference>
<accession>A0AAW1J3S0</accession>
<evidence type="ECO:0000256" key="1">
    <source>
        <dbReference type="ARBA" id="ARBA00022723"/>
    </source>
</evidence>
<proteinExistence type="predicted"/>
<dbReference type="PROSITE" id="PS50145">
    <property type="entry name" value="ZF_TRAF"/>
    <property type="match status" value="1"/>
</dbReference>
<dbReference type="Proteomes" id="UP001443914">
    <property type="component" value="Unassembled WGS sequence"/>
</dbReference>
<dbReference type="EMBL" id="JBDFQZ010000008">
    <property type="protein sequence ID" value="KAK9697348.1"/>
    <property type="molecule type" value="Genomic_DNA"/>
</dbReference>
<dbReference type="PANTHER" id="PTHR10131:SF161">
    <property type="entry name" value="F26K24.24 PROTEIN"/>
    <property type="match status" value="1"/>
</dbReference>
<evidence type="ECO:0000259" key="6">
    <source>
        <dbReference type="PROSITE" id="PS50145"/>
    </source>
</evidence>